<dbReference type="SUPFAM" id="SSF53623">
    <property type="entry name" value="MurD-like peptide ligases, catalytic domain"/>
    <property type="match status" value="1"/>
</dbReference>
<dbReference type="STRING" id="1123357.SAMN02745244_00234"/>
<dbReference type="Proteomes" id="UP000184512">
    <property type="component" value="Unassembled WGS sequence"/>
</dbReference>
<keyword evidence="11 14" id="KW-0131">Cell cycle</keyword>
<accession>A0A1M6APX0</accession>
<evidence type="ECO:0000259" key="17">
    <source>
        <dbReference type="Pfam" id="PF08245"/>
    </source>
</evidence>
<feature type="domain" description="Mur ligase central" evidence="17">
    <location>
        <begin position="119"/>
        <end position="298"/>
    </location>
</feature>
<evidence type="ECO:0000256" key="12">
    <source>
        <dbReference type="ARBA" id="ARBA00023316"/>
    </source>
</evidence>
<dbReference type="Pfam" id="PF01225">
    <property type="entry name" value="Mur_ligase"/>
    <property type="match status" value="1"/>
</dbReference>
<dbReference type="HAMAP" id="MF_00046">
    <property type="entry name" value="MurC"/>
    <property type="match status" value="1"/>
</dbReference>
<name>A0A1M6APX0_9ACTN</name>
<evidence type="ECO:0000313" key="19">
    <source>
        <dbReference type="Proteomes" id="UP000184512"/>
    </source>
</evidence>
<evidence type="ECO:0000259" key="16">
    <source>
        <dbReference type="Pfam" id="PF02875"/>
    </source>
</evidence>
<evidence type="ECO:0000256" key="13">
    <source>
        <dbReference type="ARBA" id="ARBA00047833"/>
    </source>
</evidence>
<dbReference type="PANTHER" id="PTHR43445">
    <property type="entry name" value="UDP-N-ACETYLMURAMATE--L-ALANINE LIGASE-RELATED"/>
    <property type="match status" value="1"/>
</dbReference>
<reference evidence="18 19" key="1">
    <citation type="submission" date="2016-11" db="EMBL/GenBank/DDBJ databases">
        <authorList>
            <person name="Jaros S."/>
            <person name="Januszkiewicz K."/>
            <person name="Wedrychowicz H."/>
        </authorList>
    </citation>
    <scope>NUCLEOTIDE SEQUENCE [LARGE SCALE GENOMIC DNA]</scope>
    <source>
        <strain evidence="18 19">DSM 12906</strain>
    </source>
</reference>
<keyword evidence="19" id="KW-1185">Reference proteome</keyword>
<dbReference type="NCBIfam" id="TIGR01082">
    <property type="entry name" value="murC"/>
    <property type="match status" value="1"/>
</dbReference>
<dbReference type="GO" id="GO:0009252">
    <property type="term" value="P:peptidoglycan biosynthetic process"/>
    <property type="evidence" value="ECO:0007669"/>
    <property type="project" value="UniProtKB-UniRule"/>
</dbReference>
<protein>
    <recommendedName>
        <fullName evidence="3 14">UDP-N-acetylmuramate--L-alanine ligase</fullName>
        <ecNumber evidence="3 14">6.3.2.8</ecNumber>
    </recommendedName>
    <alternativeName>
        <fullName evidence="14">UDP-N-acetylmuramoyl-L-alanine synthetase</fullName>
    </alternativeName>
</protein>
<dbReference type="SUPFAM" id="SSF53244">
    <property type="entry name" value="MurD-like peptide ligases, peptide-binding domain"/>
    <property type="match status" value="1"/>
</dbReference>
<evidence type="ECO:0000256" key="9">
    <source>
        <dbReference type="ARBA" id="ARBA00022960"/>
    </source>
</evidence>
<keyword evidence="10 14" id="KW-0573">Peptidoglycan synthesis</keyword>
<dbReference type="SUPFAM" id="SSF51984">
    <property type="entry name" value="MurCD N-terminal domain"/>
    <property type="match status" value="1"/>
</dbReference>
<dbReference type="InterPro" id="IPR050061">
    <property type="entry name" value="MurCDEF_pg_biosynth"/>
</dbReference>
<comment type="similarity">
    <text evidence="14">Belongs to the MurCDEF family.</text>
</comment>
<dbReference type="GO" id="GO:0071555">
    <property type="term" value="P:cell wall organization"/>
    <property type="evidence" value="ECO:0007669"/>
    <property type="project" value="UniProtKB-KW"/>
</dbReference>
<feature type="domain" description="Mur ligase C-terminal" evidence="16">
    <location>
        <begin position="321"/>
        <end position="460"/>
    </location>
</feature>
<comment type="function">
    <text evidence="14">Cell wall formation.</text>
</comment>
<evidence type="ECO:0000256" key="4">
    <source>
        <dbReference type="ARBA" id="ARBA00022490"/>
    </source>
</evidence>
<dbReference type="InterPro" id="IPR036565">
    <property type="entry name" value="Mur-like_cat_sf"/>
</dbReference>
<dbReference type="RefSeq" id="WP_073185655.1">
    <property type="nucleotide sequence ID" value="NZ_FQZG01000005.1"/>
</dbReference>
<keyword evidence="5 14" id="KW-0436">Ligase</keyword>
<evidence type="ECO:0000256" key="3">
    <source>
        <dbReference type="ARBA" id="ARBA00012211"/>
    </source>
</evidence>
<evidence type="ECO:0000256" key="7">
    <source>
        <dbReference type="ARBA" id="ARBA00022741"/>
    </source>
</evidence>
<dbReference type="UniPathway" id="UPA00219"/>
<organism evidence="18 19">
    <name type="scientific">Tessaracoccus bendigoensis DSM 12906</name>
    <dbReference type="NCBI Taxonomy" id="1123357"/>
    <lineage>
        <taxon>Bacteria</taxon>
        <taxon>Bacillati</taxon>
        <taxon>Actinomycetota</taxon>
        <taxon>Actinomycetes</taxon>
        <taxon>Propionibacteriales</taxon>
        <taxon>Propionibacteriaceae</taxon>
        <taxon>Tessaracoccus</taxon>
    </lineage>
</organism>
<keyword evidence="6 14" id="KW-0132">Cell division</keyword>
<proteinExistence type="inferred from homology"/>
<dbReference type="AlphaFoldDB" id="A0A1M6APX0"/>
<dbReference type="Gene3D" id="3.40.50.720">
    <property type="entry name" value="NAD(P)-binding Rossmann-like Domain"/>
    <property type="match status" value="1"/>
</dbReference>
<evidence type="ECO:0000256" key="14">
    <source>
        <dbReference type="HAMAP-Rule" id="MF_00046"/>
    </source>
</evidence>
<dbReference type="EMBL" id="FQZG01000005">
    <property type="protein sequence ID" value="SHI38505.1"/>
    <property type="molecule type" value="Genomic_DNA"/>
</dbReference>
<keyword evidence="9 14" id="KW-0133">Cell shape</keyword>
<dbReference type="OrthoDB" id="9804126at2"/>
<dbReference type="GO" id="GO:0008763">
    <property type="term" value="F:UDP-N-acetylmuramate-L-alanine ligase activity"/>
    <property type="evidence" value="ECO:0007669"/>
    <property type="project" value="UniProtKB-UniRule"/>
</dbReference>
<dbReference type="EC" id="6.3.2.8" evidence="3 14"/>
<sequence>MLLEPIEVVPADQVGPIHFIAAGGSGMSGVARLYAELGVATSGSDQSDSRALQGLARSGVRTFVGHSAEQIGDARTVVISSAIRENNVELVEARRRGLRVWHRSAALAALMLGKRGIAVAGTHGKTTTTAMTAVMLSEAGEDPSYVIGGPLSTTGVSSSIGSGDAFVVEADESDASFLQYPTEIAVITNIEADHLVNWGTPSAYAAGFHSFATLPHVRHVVINVDDHGSRALAEELIADGQDVVTYGEAEDADVRFTDVLAHGGGVEATLTFRDESGPIILQVPGNHNLANACAAYAVGRLLGLTHARAVEALGRFEGTLRRFQLITDTAGIRVYDDYAHHPTEIRAALTAARRATAAGNEATGLPGRLIACFQPHLYTRTVDFADEFGEVMTLADVAVINDVCGAREDPIPGVTGELVVDAAKRHGAREVVYVKEKYDLPAALNDMARPGDLIITLGCGDVTIVGPLLAKLLKERPDAAR</sequence>
<dbReference type="InterPro" id="IPR004101">
    <property type="entry name" value="Mur_ligase_C"/>
</dbReference>
<evidence type="ECO:0000256" key="1">
    <source>
        <dbReference type="ARBA" id="ARBA00004496"/>
    </source>
</evidence>
<keyword evidence="8 14" id="KW-0067">ATP-binding</keyword>
<evidence type="ECO:0000256" key="6">
    <source>
        <dbReference type="ARBA" id="ARBA00022618"/>
    </source>
</evidence>
<dbReference type="GO" id="GO:0051301">
    <property type="term" value="P:cell division"/>
    <property type="evidence" value="ECO:0007669"/>
    <property type="project" value="UniProtKB-KW"/>
</dbReference>
<evidence type="ECO:0000256" key="8">
    <source>
        <dbReference type="ARBA" id="ARBA00022840"/>
    </source>
</evidence>
<feature type="domain" description="Mur ligase N-terminal catalytic" evidence="15">
    <location>
        <begin position="17"/>
        <end position="114"/>
    </location>
</feature>
<feature type="binding site" evidence="14">
    <location>
        <begin position="121"/>
        <end position="127"/>
    </location>
    <ligand>
        <name>ATP</name>
        <dbReference type="ChEBI" id="CHEBI:30616"/>
    </ligand>
</feature>
<dbReference type="Gene3D" id="3.90.190.20">
    <property type="entry name" value="Mur ligase, C-terminal domain"/>
    <property type="match status" value="1"/>
</dbReference>
<dbReference type="Pfam" id="PF08245">
    <property type="entry name" value="Mur_ligase_M"/>
    <property type="match status" value="1"/>
</dbReference>
<dbReference type="PANTHER" id="PTHR43445:SF3">
    <property type="entry name" value="UDP-N-ACETYLMURAMATE--L-ALANINE LIGASE"/>
    <property type="match status" value="1"/>
</dbReference>
<dbReference type="InterPro" id="IPR036615">
    <property type="entry name" value="Mur_ligase_C_dom_sf"/>
</dbReference>
<keyword evidence="7 14" id="KW-0547">Nucleotide-binding</keyword>
<evidence type="ECO:0000256" key="11">
    <source>
        <dbReference type="ARBA" id="ARBA00023306"/>
    </source>
</evidence>
<gene>
    <name evidence="14" type="primary">murC</name>
    <name evidence="18" type="ORF">SAMN02745244_00234</name>
</gene>
<comment type="subcellular location">
    <subcellularLocation>
        <location evidence="1 14">Cytoplasm</location>
    </subcellularLocation>
</comment>
<evidence type="ECO:0000256" key="2">
    <source>
        <dbReference type="ARBA" id="ARBA00004752"/>
    </source>
</evidence>
<keyword evidence="4 14" id="KW-0963">Cytoplasm</keyword>
<comment type="catalytic activity">
    <reaction evidence="13 14">
        <text>UDP-N-acetyl-alpha-D-muramate + L-alanine + ATP = UDP-N-acetyl-alpha-D-muramoyl-L-alanine + ADP + phosphate + H(+)</text>
        <dbReference type="Rhea" id="RHEA:23372"/>
        <dbReference type="ChEBI" id="CHEBI:15378"/>
        <dbReference type="ChEBI" id="CHEBI:30616"/>
        <dbReference type="ChEBI" id="CHEBI:43474"/>
        <dbReference type="ChEBI" id="CHEBI:57972"/>
        <dbReference type="ChEBI" id="CHEBI:70757"/>
        <dbReference type="ChEBI" id="CHEBI:83898"/>
        <dbReference type="ChEBI" id="CHEBI:456216"/>
        <dbReference type="EC" id="6.3.2.8"/>
    </reaction>
</comment>
<evidence type="ECO:0000313" key="18">
    <source>
        <dbReference type="EMBL" id="SHI38505.1"/>
    </source>
</evidence>
<dbReference type="InterPro" id="IPR000713">
    <property type="entry name" value="Mur_ligase_N"/>
</dbReference>
<dbReference type="GO" id="GO:0005524">
    <property type="term" value="F:ATP binding"/>
    <property type="evidence" value="ECO:0007669"/>
    <property type="project" value="UniProtKB-UniRule"/>
</dbReference>
<evidence type="ECO:0000256" key="5">
    <source>
        <dbReference type="ARBA" id="ARBA00022598"/>
    </source>
</evidence>
<dbReference type="Gene3D" id="3.40.1190.10">
    <property type="entry name" value="Mur-like, catalytic domain"/>
    <property type="match status" value="1"/>
</dbReference>
<keyword evidence="12 14" id="KW-0961">Cell wall biogenesis/degradation</keyword>
<dbReference type="Pfam" id="PF02875">
    <property type="entry name" value="Mur_ligase_C"/>
    <property type="match status" value="1"/>
</dbReference>
<evidence type="ECO:0000256" key="10">
    <source>
        <dbReference type="ARBA" id="ARBA00022984"/>
    </source>
</evidence>
<dbReference type="GO" id="GO:0008360">
    <property type="term" value="P:regulation of cell shape"/>
    <property type="evidence" value="ECO:0007669"/>
    <property type="project" value="UniProtKB-KW"/>
</dbReference>
<dbReference type="InterPro" id="IPR005758">
    <property type="entry name" value="UDP-N-AcMur_Ala_ligase_MurC"/>
</dbReference>
<evidence type="ECO:0000259" key="15">
    <source>
        <dbReference type="Pfam" id="PF01225"/>
    </source>
</evidence>
<dbReference type="InterPro" id="IPR013221">
    <property type="entry name" value="Mur_ligase_cen"/>
</dbReference>
<comment type="pathway">
    <text evidence="2 14">Cell wall biogenesis; peptidoglycan biosynthesis.</text>
</comment>
<dbReference type="GO" id="GO:0005737">
    <property type="term" value="C:cytoplasm"/>
    <property type="evidence" value="ECO:0007669"/>
    <property type="project" value="UniProtKB-SubCell"/>
</dbReference>